<dbReference type="Proteomes" id="UP000799444">
    <property type="component" value="Unassembled WGS sequence"/>
</dbReference>
<proteinExistence type="predicted"/>
<accession>A0A9P4UZA0</accession>
<evidence type="ECO:0000313" key="3">
    <source>
        <dbReference type="Proteomes" id="UP000799444"/>
    </source>
</evidence>
<dbReference type="EMBL" id="ML996207">
    <property type="protein sequence ID" value="KAF2730891.1"/>
    <property type="molecule type" value="Genomic_DNA"/>
</dbReference>
<dbReference type="OrthoDB" id="5372935at2759"/>
<name>A0A9P4UZA0_9PLEO</name>
<dbReference type="InterPro" id="IPR038883">
    <property type="entry name" value="AN11006-like"/>
</dbReference>
<comment type="caution">
    <text evidence="2">The sequence shown here is derived from an EMBL/GenBank/DDBJ whole genome shotgun (WGS) entry which is preliminary data.</text>
</comment>
<protein>
    <submittedName>
        <fullName evidence="2">Uncharacterized protein</fullName>
    </submittedName>
</protein>
<feature type="compositionally biased region" description="Low complexity" evidence="1">
    <location>
        <begin position="9"/>
        <end position="20"/>
    </location>
</feature>
<dbReference type="PANTHER" id="PTHR42085">
    <property type="entry name" value="F-BOX DOMAIN-CONTAINING PROTEIN"/>
    <property type="match status" value="1"/>
</dbReference>
<reference evidence="2" key="1">
    <citation type="journal article" date="2020" name="Stud. Mycol.">
        <title>101 Dothideomycetes genomes: a test case for predicting lifestyles and emergence of pathogens.</title>
        <authorList>
            <person name="Haridas S."/>
            <person name="Albert R."/>
            <person name="Binder M."/>
            <person name="Bloem J."/>
            <person name="Labutti K."/>
            <person name="Salamov A."/>
            <person name="Andreopoulos B."/>
            <person name="Baker S."/>
            <person name="Barry K."/>
            <person name="Bills G."/>
            <person name="Bluhm B."/>
            <person name="Cannon C."/>
            <person name="Castanera R."/>
            <person name="Culley D."/>
            <person name="Daum C."/>
            <person name="Ezra D."/>
            <person name="Gonzalez J."/>
            <person name="Henrissat B."/>
            <person name="Kuo A."/>
            <person name="Liang C."/>
            <person name="Lipzen A."/>
            <person name="Lutzoni F."/>
            <person name="Magnuson J."/>
            <person name="Mondo S."/>
            <person name="Nolan M."/>
            <person name="Ohm R."/>
            <person name="Pangilinan J."/>
            <person name="Park H.-J."/>
            <person name="Ramirez L."/>
            <person name="Alfaro M."/>
            <person name="Sun H."/>
            <person name="Tritt A."/>
            <person name="Yoshinaga Y."/>
            <person name="Zwiers L.-H."/>
            <person name="Turgeon B."/>
            <person name="Goodwin S."/>
            <person name="Spatafora J."/>
            <person name="Crous P."/>
            <person name="Grigoriev I."/>
        </authorList>
    </citation>
    <scope>NUCLEOTIDE SEQUENCE</scope>
    <source>
        <strain evidence="2">CBS 125425</strain>
    </source>
</reference>
<organism evidence="2 3">
    <name type="scientific">Polyplosphaeria fusca</name>
    <dbReference type="NCBI Taxonomy" id="682080"/>
    <lineage>
        <taxon>Eukaryota</taxon>
        <taxon>Fungi</taxon>
        <taxon>Dikarya</taxon>
        <taxon>Ascomycota</taxon>
        <taxon>Pezizomycotina</taxon>
        <taxon>Dothideomycetes</taxon>
        <taxon>Pleosporomycetidae</taxon>
        <taxon>Pleosporales</taxon>
        <taxon>Tetraplosphaeriaceae</taxon>
        <taxon>Polyplosphaeria</taxon>
    </lineage>
</organism>
<keyword evidence="3" id="KW-1185">Reference proteome</keyword>
<gene>
    <name evidence="2" type="ORF">EJ04DRAFT_29157</name>
</gene>
<evidence type="ECO:0000313" key="2">
    <source>
        <dbReference type="EMBL" id="KAF2730891.1"/>
    </source>
</evidence>
<feature type="region of interest" description="Disordered" evidence="1">
    <location>
        <begin position="1"/>
        <end position="25"/>
    </location>
</feature>
<dbReference type="AlphaFoldDB" id="A0A9P4UZA0"/>
<dbReference type="PANTHER" id="PTHR42085:SF1">
    <property type="entry name" value="F-BOX DOMAIN-CONTAINING PROTEIN"/>
    <property type="match status" value="1"/>
</dbReference>
<evidence type="ECO:0000256" key="1">
    <source>
        <dbReference type="SAM" id="MobiDB-lite"/>
    </source>
</evidence>
<sequence>MATMATMDAPARPRSGSSSRIMPLIRDSRQNRFSRDDAALLANTLRSLETLLNSMPLEEHHQINFNQFSASHERHVAEDIPRLCRLVLTQRIRRAMGVPAAYGQAYRAALARRPFVNKIRIDDWHTGRECTCSEALQALPAIDQLLGTRLVARYHELETQVEPFPFFRLPAELRLHVYDHVLPRGTHFSLEGQPALYKAPSRTVGLLRLSKDMHAEATKYLYEKHTLFMLFRGGQREEGYV</sequence>